<dbReference type="RefSeq" id="XP_028876205.1">
    <property type="nucleotide sequence ID" value="XM_029020198.1"/>
</dbReference>
<keyword evidence="1" id="KW-0175">Coiled coil</keyword>
<feature type="compositionally biased region" description="Basic and acidic residues" evidence="2">
    <location>
        <begin position="1023"/>
        <end position="1034"/>
    </location>
</feature>
<evidence type="ECO:0000313" key="4">
    <source>
        <dbReference type="Proteomes" id="UP000186176"/>
    </source>
</evidence>
<protein>
    <submittedName>
        <fullName evidence="3">Uncharacterized protein</fullName>
    </submittedName>
</protein>
<feature type="coiled-coil region" evidence="1">
    <location>
        <begin position="1570"/>
        <end position="1597"/>
    </location>
</feature>
<dbReference type="EMBL" id="LRBP01000004">
    <property type="protein sequence ID" value="OII75169.1"/>
    <property type="molecule type" value="Genomic_DNA"/>
</dbReference>
<feature type="region of interest" description="Disordered" evidence="2">
    <location>
        <begin position="1085"/>
        <end position="1114"/>
    </location>
</feature>
<feature type="coiled-coil region" evidence="1">
    <location>
        <begin position="1439"/>
        <end position="1466"/>
    </location>
</feature>
<feature type="region of interest" description="Disordered" evidence="2">
    <location>
        <begin position="804"/>
        <end position="878"/>
    </location>
</feature>
<dbReference type="VEuPathDB" id="CryptoDB:cubi_03185"/>
<reference evidence="3 4" key="1">
    <citation type="submission" date="2016-10" db="EMBL/GenBank/DDBJ databases">
        <title>Reductive evolution of mitochondrial metabolism and differential evolution of invasion-related proteins in Cryptosporidium.</title>
        <authorList>
            <person name="Liu S."/>
            <person name="Roellig D.M."/>
            <person name="Guo Y."/>
            <person name="Li N."/>
            <person name="Frace M.A."/>
            <person name="Tang K."/>
            <person name="Zhang L."/>
            <person name="Feng Y."/>
            <person name="Xiao L."/>
        </authorList>
    </citation>
    <scope>NUCLEOTIDE SEQUENCE [LARGE SCALE GENOMIC DNA]</scope>
    <source>
        <strain evidence="3">39726</strain>
    </source>
</reference>
<accession>A0A1J4MLP9</accession>
<proteinExistence type="predicted"/>
<evidence type="ECO:0000313" key="3">
    <source>
        <dbReference type="EMBL" id="OII75169.1"/>
    </source>
</evidence>
<gene>
    <name evidence="3" type="ORF">cubi_03185</name>
</gene>
<organism evidence="3 4">
    <name type="scientific">Cryptosporidium ubiquitum</name>
    <dbReference type="NCBI Taxonomy" id="857276"/>
    <lineage>
        <taxon>Eukaryota</taxon>
        <taxon>Sar</taxon>
        <taxon>Alveolata</taxon>
        <taxon>Apicomplexa</taxon>
        <taxon>Conoidasida</taxon>
        <taxon>Coccidia</taxon>
        <taxon>Eucoccidiorida</taxon>
        <taxon>Eimeriorina</taxon>
        <taxon>Cryptosporidiidae</taxon>
        <taxon>Cryptosporidium</taxon>
    </lineage>
</organism>
<feature type="compositionally biased region" description="Basic and acidic residues" evidence="2">
    <location>
        <begin position="806"/>
        <end position="878"/>
    </location>
</feature>
<feature type="region of interest" description="Disordered" evidence="2">
    <location>
        <begin position="1019"/>
        <end position="1041"/>
    </location>
</feature>
<dbReference type="GeneID" id="39979977"/>
<dbReference type="Proteomes" id="UP000186176">
    <property type="component" value="Unassembled WGS sequence"/>
</dbReference>
<feature type="region of interest" description="Disordered" evidence="2">
    <location>
        <begin position="765"/>
        <end position="791"/>
    </location>
</feature>
<evidence type="ECO:0000256" key="1">
    <source>
        <dbReference type="SAM" id="Coils"/>
    </source>
</evidence>
<comment type="caution">
    <text evidence="3">The sequence shown here is derived from an EMBL/GenBank/DDBJ whole genome shotgun (WGS) entry which is preliminary data.</text>
</comment>
<feature type="compositionally biased region" description="Basic and acidic residues" evidence="2">
    <location>
        <begin position="773"/>
        <end position="788"/>
    </location>
</feature>
<sequence length="1622" mass="189532">MGWQLELEKKLEKVKGNEDLWVVIEDGIVEILEREEGNEPIKIGKSLKRKIFEILKDSLKDNNWSCCNSCLRFVWTLIQYKSLKYNDVDEKNIKVLMNVYYSIVSVSQKNQVVELEFATLLRNITGFFMSWVDEYYLEISKMDIEEAGTRYINDQTPFFMKDKVMLEKYIHSLFELLTMIEPKRSNCNGVLEYLYIGHSFILSSRYAAETYTMIQQISSIQKSNCYLPSSFMEMCVKRFLSCPDFDLQLILGELIWRVLKKSNYVRGYSQGDNEEYSFIEIFRSSWPEGLIQIRYIGTENFDFSFRGLLTPWNKTCNGNGKNIWSLSGVLIQMQGLEIKLVTVIDICAFSIVFHSDIDEEEFQSNQSRYSNEMGNTEEKDLKPFVSTAEIPYWTIQSVVYDDDKNNLHINVVFSEILEIRQSWTGIFSTNIENLQSNPKMKNEILKVSLNIDEEQAYQIMGIFKASKIEKIQGMKHIETPSKKVSIVDSRMVSIKELNKMDQNNIILESVENKYRNFENVKMSIATSKTTSNKNNLYDQVDNNGKRVSFVSSKECNQADSDKRSSSLVIKELEKENIRLDSNTSESQKKKSKADVIIIGLINEQKKLTQEIMSSESSSESSEPDLDLTEKEAQEDTMNISNAKLIDKSKETDKKVKLEAKKDERNLNNKVIDNFKDYDLEGNRVDNKGNKCIRTSKNPKLKVMSKTLNENEIDIKIGKENGRLELEEENKEKRSNLNNFKVLGSVLDENSKDSHKLECNNVKTTRGLKKKERTNKEVQSCKDKEEKANKMVKATSKKFINLKKGKKVETKGKGMDEEKTINEENLGKKEEEELRKNKENEELMKEKEELRKKMEEELKRKKEEELRKKMKEEELKRKKEEDLKIAKEEELKRKKEEELRKKMEEEELKKKKEEELKIAKEEELRRKKEEELRKKMEEEELKKKKEEELKKAKEEELRRKKEYELRKKIEKKEEIKRKKQTNNEKEQEKNIIKAKHNEIEGVSKLNLAENRFLENNVDTFNGFKDNHDGKEEKKVNFPISTLDQTNKRASGLKRGRFNKEYNELKIGVAHERISYNTVRDIVFGRKSPEKKNSNPEVSVEFKENKEPPKKGNKKKNEVFTPVIKKVEAPKAFEDSIDKEKLKSITMENDTTCPTRIKARDEKDKDEEEKNKMIIEKGKTKQIEENDGEIRSIVPIEIAVLDNDYPILGSFDEFKEYEEIEMKKRKYSSDSRSDKLLNMWISEIKGTNSDQILQDSNDNEEKTPRIINIGLNNKKKNKVKQKSRSKIKEVAENLYCLEGKKSPEVYFDKTENYDTEESKSVIFSGINKILEQVTEGENKGFSSLNSADLCDNLSCITGTEIIEDIVGKSKKRGFCDYSLKSFNSVGKMSIEDSIYSPDTTFDDNITVTNYSFIVKMKENDNNESNNQSESYCGLPSELCISNVKLDENKQLENALAKLETTSKGLYEKCQKKLETYFLLIKSHIENIWDKKINIFAQKRKELTLKVEANRIQIENDYLNLKKKYMTDLQIIGEKINKEKTKLKRENLEKDKNTDGQEQGKLSIGKKVLFGLKEEIEREKKKVQNSIKLLSEKKQMEKNRYRKSTTKKLDLRQILKSMIINEESE</sequence>
<dbReference type="OrthoDB" id="342770at2759"/>
<evidence type="ECO:0000256" key="2">
    <source>
        <dbReference type="SAM" id="MobiDB-lite"/>
    </source>
</evidence>
<feature type="region of interest" description="Disordered" evidence="2">
    <location>
        <begin position="609"/>
        <end position="645"/>
    </location>
</feature>
<keyword evidence="4" id="KW-1185">Reference proteome</keyword>
<name>A0A1J4MLP9_9CRYT</name>